<organism evidence="3 4">
    <name type="scientific">Sedimenticola thiotaurini</name>
    <dbReference type="NCBI Taxonomy" id="1543721"/>
    <lineage>
        <taxon>Bacteria</taxon>
        <taxon>Pseudomonadati</taxon>
        <taxon>Pseudomonadota</taxon>
        <taxon>Gammaproteobacteria</taxon>
        <taxon>Chromatiales</taxon>
        <taxon>Sedimenticolaceae</taxon>
        <taxon>Sedimenticola</taxon>
    </lineage>
</organism>
<feature type="transmembrane region" description="Helical" evidence="2">
    <location>
        <begin position="212"/>
        <end position="233"/>
    </location>
</feature>
<proteinExistence type="predicted"/>
<keyword evidence="2" id="KW-0472">Membrane</keyword>
<feature type="compositionally biased region" description="Basic and acidic residues" evidence="1">
    <location>
        <begin position="77"/>
        <end position="86"/>
    </location>
</feature>
<evidence type="ECO:0000313" key="3">
    <source>
        <dbReference type="EMBL" id="TVT59592.1"/>
    </source>
</evidence>
<name>A0A558DF42_9GAMM</name>
<evidence type="ECO:0000256" key="2">
    <source>
        <dbReference type="SAM" id="Phobius"/>
    </source>
</evidence>
<accession>A0A558DF42</accession>
<evidence type="ECO:0000256" key="1">
    <source>
        <dbReference type="SAM" id="MobiDB-lite"/>
    </source>
</evidence>
<comment type="caution">
    <text evidence="3">The sequence shown here is derived from an EMBL/GenBank/DDBJ whole genome shotgun (WGS) entry which is preliminary data.</text>
</comment>
<evidence type="ECO:0000313" key="4">
    <source>
        <dbReference type="Proteomes" id="UP000317355"/>
    </source>
</evidence>
<feature type="compositionally biased region" description="Basic and acidic residues" evidence="1">
    <location>
        <begin position="191"/>
        <end position="204"/>
    </location>
</feature>
<evidence type="ECO:0008006" key="5">
    <source>
        <dbReference type="Google" id="ProtNLM"/>
    </source>
</evidence>
<feature type="region of interest" description="Disordered" evidence="1">
    <location>
        <begin position="72"/>
        <end position="204"/>
    </location>
</feature>
<keyword evidence="2" id="KW-0812">Transmembrane</keyword>
<gene>
    <name evidence="3" type="ORF">FHK82_01020</name>
</gene>
<sequence length="342" mass="37316">MSTTKYQLVFSGKLLEGFKHPEVQLSLAQLLKIPLDQAGHLIQGDRFRIKKALEKDKAERLLQKIIQRGAECSVEPVRSKDQKKSDATAPPSEQPPVAEPSVVTDKVESGLSQADEPLTLDLPEGRAGSSDGPLTLDLPELTPEDDSTRPMAIVSPDDYSGSDEIVMESSTASVAEFKPEDDSENVGTFYDRGDAAAPKEEATADGKRNQRLMLLGAAVVVAVAAWLLVPLLLDDAPPPEVATVPAVPVDPQRAQTVRRLEQLNRSVSVWMIQYGSGFNPTQVTLERLQQDLNMGDQDMLDGWGTALRFEPEAQLYRVISAGPDKSFGTADDLKRETTTVRK</sequence>
<dbReference type="EMBL" id="VMRY01000003">
    <property type="protein sequence ID" value="TVT59592.1"/>
    <property type="molecule type" value="Genomic_DNA"/>
</dbReference>
<protein>
    <recommendedName>
        <fullName evidence="5">Type II secretion system protein GspG C-terminal domain-containing protein</fullName>
    </recommendedName>
</protein>
<keyword evidence="2" id="KW-1133">Transmembrane helix</keyword>
<reference evidence="3 4" key="1">
    <citation type="submission" date="2019-07" db="EMBL/GenBank/DDBJ databases">
        <title>The pathways for chlorine oxyanion respiration interact through the shared metabolite chlorate.</title>
        <authorList>
            <person name="Barnum T.P."/>
            <person name="Cheng Y."/>
            <person name="Hill K.A."/>
            <person name="Lucas L.N."/>
            <person name="Carlson H.K."/>
            <person name="Coates J.D."/>
        </authorList>
    </citation>
    <scope>NUCLEOTIDE SEQUENCE [LARGE SCALE GENOMIC DNA]</scope>
    <source>
        <strain evidence="3">BK-3</strain>
    </source>
</reference>
<dbReference type="AlphaFoldDB" id="A0A558DF42"/>
<dbReference type="Proteomes" id="UP000317355">
    <property type="component" value="Unassembled WGS sequence"/>
</dbReference>